<evidence type="ECO:0000256" key="1">
    <source>
        <dbReference type="SAM" id="Phobius"/>
    </source>
</evidence>
<name>A0ABN1DSP7_9GAMM</name>
<keyword evidence="1" id="KW-0812">Transmembrane</keyword>
<dbReference type="InterPro" id="IPR021344">
    <property type="entry name" value="DUF2970"/>
</dbReference>
<gene>
    <name evidence="2" type="ORF">GCM10009098_18550</name>
</gene>
<keyword evidence="1" id="KW-1133">Transmembrane helix</keyword>
<dbReference type="Proteomes" id="UP001501169">
    <property type="component" value="Unassembled WGS sequence"/>
</dbReference>
<evidence type="ECO:0000313" key="3">
    <source>
        <dbReference type="Proteomes" id="UP001501169"/>
    </source>
</evidence>
<keyword evidence="3" id="KW-1185">Reference proteome</keyword>
<keyword evidence="1" id="KW-0472">Membrane</keyword>
<reference evidence="2 3" key="1">
    <citation type="journal article" date="2019" name="Int. J. Syst. Evol. Microbiol.">
        <title>The Global Catalogue of Microorganisms (GCM) 10K type strain sequencing project: providing services to taxonomists for standard genome sequencing and annotation.</title>
        <authorList>
            <consortium name="The Broad Institute Genomics Platform"/>
            <consortium name="The Broad Institute Genome Sequencing Center for Infectious Disease"/>
            <person name="Wu L."/>
            <person name="Ma J."/>
        </authorList>
    </citation>
    <scope>NUCLEOTIDE SEQUENCE [LARGE SCALE GENOMIC DNA]</scope>
    <source>
        <strain evidence="2 3">JCM 14331</strain>
    </source>
</reference>
<proteinExistence type="predicted"/>
<protein>
    <recommendedName>
        <fullName evidence="4">DUF2970 domain-containing protein</fullName>
    </recommendedName>
</protein>
<accession>A0ABN1DSP7</accession>
<sequence>MAEHKPGLIQIIKAVLGAMVGVQSEQQRQRDFSATSPLPFIIAGVIFTLLFVALLLAVVTWALA</sequence>
<feature type="transmembrane region" description="Helical" evidence="1">
    <location>
        <begin position="40"/>
        <end position="63"/>
    </location>
</feature>
<dbReference type="Pfam" id="PF11174">
    <property type="entry name" value="DUF2970"/>
    <property type="match status" value="1"/>
</dbReference>
<dbReference type="EMBL" id="BAAAEO010000003">
    <property type="protein sequence ID" value="GAA0551196.1"/>
    <property type="molecule type" value="Genomic_DNA"/>
</dbReference>
<dbReference type="RefSeq" id="WP_134052005.1">
    <property type="nucleotide sequence ID" value="NZ_BAAAEO010000003.1"/>
</dbReference>
<evidence type="ECO:0008006" key="4">
    <source>
        <dbReference type="Google" id="ProtNLM"/>
    </source>
</evidence>
<evidence type="ECO:0000313" key="2">
    <source>
        <dbReference type="EMBL" id="GAA0551196.1"/>
    </source>
</evidence>
<comment type="caution">
    <text evidence="2">The sequence shown here is derived from an EMBL/GenBank/DDBJ whole genome shotgun (WGS) entry which is preliminary data.</text>
</comment>
<organism evidence="2 3">
    <name type="scientific">Rheinheimera aquimaris</name>
    <dbReference type="NCBI Taxonomy" id="412437"/>
    <lineage>
        <taxon>Bacteria</taxon>
        <taxon>Pseudomonadati</taxon>
        <taxon>Pseudomonadota</taxon>
        <taxon>Gammaproteobacteria</taxon>
        <taxon>Chromatiales</taxon>
        <taxon>Chromatiaceae</taxon>
        <taxon>Rheinheimera</taxon>
    </lineage>
</organism>